<sequence length="794" mass="84003">MSLRSTSTTAFRFTKASAIDPNPATLVAKAGSALRTVVAGATFVTVREDGGLAHYFVSPEDGAVKQTAFGIAHAVSAHSEKADPPDLAAARVVGRLSFKRGSGIGVNTQAGAEITTVVDAIAGTLRDGEWVGMSVREPSRSERNWHATWRGARAASGVHHSVTTNSVVACMWVGAHDKDGARNLLRRVSSSLPGFDLRTKEPVLTATSSAAPFFLAAVFAAGAGFVANTLELDPWGGVAIGVGGVCAVVGGLILSGHVRSRLSWTRDYLATGLVPTPRRKLIRPTPPRAAGIDAKGQPVQATDGDYPLHSTAFLVGAILPLSIAAPHSGAQSGVASTRTRVAPASLRERIGPDIGVNDGQPVYLSTVDAWQGIICLGEAGSGKSALLQALWGYAALDKAHPSPVHGSVGANHTMISLDTKGDGISAREYAAWSDAADSRYVRFDVADRTSPIGIDLFPAEGRTVEAQARHIVAALKYVYGETSIGPESFDTLRRLLAAALVVTPDVASQVPGIAADASPFYYANVLLANRGIELGIELAVALREKMLRSKAEPGNDLYDAVEGLAPAYDPKVTQAQRSQLLKAPRTKVAALMAAETWWARPQKVAWSRLITEHHCVIINTGVAPSGDSMDDEIAAQMSSLIMYTLHESIKRHCVGWFEQGKVLSIYADELKQIAGTSADVVAWIRNDARSFGVRAVFATQYPEQLEQAVRDAVMGFGTLIAYAQSNPEIVATLVKRLIIDGSDWEPADVSGLPRYQAIVKTKVEQTAQGAFTVDIPNFGALRGPGFAARQGFTA</sequence>
<dbReference type="InterPro" id="IPR027417">
    <property type="entry name" value="P-loop_NTPase"/>
</dbReference>
<dbReference type="AlphaFoldDB" id="A0AAD1AE32"/>
<evidence type="ECO:0000313" key="3">
    <source>
        <dbReference type="Proteomes" id="UP000283946"/>
    </source>
</evidence>
<gene>
    <name evidence="2" type="ORF">C7V51_02770</name>
</gene>
<keyword evidence="1" id="KW-0472">Membrane</keyword>
<name>A0AAD1AE32_9MICO</name>
<evidence type="ECO:0000256" key="1">
    <source>
        <dbReference type="SAM" id="Phobius"/>
    </source>
</evidence>
<dbReference type="SUPFAM" id="SSF52540">
    <property type="entry name" value="P-loop containing nucleoside triphosphate hydrolases"/>
    <property type="match status" value="1"/>
</dbReference>
<keyword evidence="1" id="KW-1133">Transmembrane helix</keyword>
<evidence type="ECO:0000313" key="2">
    <source>
        <dbReference type="EMBL" id="AZZ54924.1"/>
    </source>
</evidence>
<dbReference type="Proteomes" id="UP000283946">
    <property type="component" value="Chromosome"/>
</dbReference>
<accession>A0AAD1AE32</accession>
<dbReference type="RefSeq" id="WP_104354109.1">
    <property type="nucleotide sequence ID" value="NZ_CP028130.1"/>
</dbReference>
<dbReference type="KEGG" id="ria:C7V51_02770"/>
<feature type="transmembrane region" description="Helical" evidence="1">
    <location>
        <begin position="203"/>
        <end position="226"/>
    </location>
</feature>
<keyword evidence="1" id="KW-0812">Transmembrane</keyword>
<proteinExistence type="predicted"/>
<feature type="transmembrane region" description="Helical" evidence="1">
    <location>
        <begin position="238"/>
        <end position="258"/>
    </location>
</feature>
<organism evidence="2 3">
    <name type="scientific">Rathayibacter iranicus</name>
    <dbReference type="NCBI Taxonomy" id="59737"/>
    <lineage>
        <taxon>Bacteria</taxon>
        <taxon>Bacillati</taxon>
        <taxon>Actinomycetota</taxon>
        <taxon>Actinomycetes</taxon>
        <taxon>Micrococcales</taxon>
        <taxon>Microbacteriaceae</taxon>
        <taxon>Rathayibacter</taxon>
    </lineage>
</organism>
<protein>
    <submittedName>
        <fullName evidence="2">Uncharacterized protein</fullName>
    </submittedName>
</protein>
<dbReference type="Gene3D" id="3.40.50.300">
    <property type="entry name" value="P-loop containing nucleotide triphosphate hydrolases"/>
    <property type="match status" value="1"/>
</dbReference>
<reference evidence="2 3" key="1">
    <citation type="submission" date="2018-03" db="EMBL/GenBank/DDBJ databases">
        <title>Bacteriophage NCPPB3778 and a type I-E CRISPR drive the evolution of the US Biological Select Agent, Rathayibacter toxicus.</title>
        <authorList>
            <person name="Davis E.W.II."/>
            <person name="Tabima J.F."/>
            <person name="Weisberg A.J."/>
            <person name="Dantas Lopes L."/>
            <person name="Wiseman M.S."/>
            <person name="Wiseman M.S."/>
            <person name="Pupko T."/>
            <person name="Belcher M.S."/>
            <person name="Sechler A.J."/>
            <person name="Tancos M.A."/>
            <person name="Schroeder B.K."/>
            <person name="Murray T.D."/>
            <person name="Luster D.G."/>
            <person name="Schneider W.L."/>
            <person name="Rogers E."/>
            <person name="Andreote F.D."/>
            <person name="Grunwald N.J."/>
            <person name="Putnam M.L."/>
            <person name="Chang J.H."/>
        </authorList>
    </citation>
    <scope>NUCLEOTIDE SEQUENCE [LARGE SCALE GENOMIC DNA]</scope>
    <source>
        <strain evidence="2 3">NCCPB 2253</strain>
    </source>
</reference>
<dbReference type="EMBL" id="CP028130">
    <property type="protein sequence ID" value="AZZ54924.1"/>
    <property type="molecule type" value="Genomic_DNA"/>
</dbReference>